<dbReference type="GO" id="GO:0003700">
    <property type="term" value="F:DNA-binding transcription factor activity"/>
    <property type="evidence" value="ECO:0007669"/>
    <property type="project" value="InterPro"/>
</dbReference>
<evidence type="ECO:0000256" key="4">
    <source>
        <dbReference type="ARBA" id="ARBA00023163"/>
    </source>
</evidence>
<dbReference type="PANTHER" id="PTHR30126">
    <property type="entry name" value="HTH-TYPE TRANSCRIPTIONAL REGULATOR"/>
    <property type="match status" value="1"/>
</dbReference>
<dbReference type="SUPFAM" id="SSF46785">
    <property type="entry name" value="Winged helix' DNA-binding domain"/>
    <property type="match status" value="1"/>
</dbReference>
<dbReference type="eggNOG" id="COG0583">
    <property type="taxonomic scope" value="Bacteria"/>
</dbReference>
<keyword evidence="3" id="KW-0238">DNA-binding</keyword>
<dbReference type="SUPFAM" id="SSF53850">
    <property type="entry name" value="Periplasmic binding protein-like II"/>
    <property type="match status" value="1"/>
</dbReference>
<evidence type="ECO:0000256" key="3">
    <source>
        <dbReference type="ARBA" id="ARBA00023125"/>
    </source>
</evidence>
<dbReference type="Proteomes" id="UP000007953">
    <property type="component" value="Chromosome"/>
</dbReference>
<dbReference type="Gene3D" id="3.40.190.290">
    <property type="match status" value="1"/>
</dbReference>
<dbReference type="InterPro" id="IPR000847">
    <property type="entry name" value="LysR_HTH_N"/>
</dbReference>
<protein>
    <submittedName>
        <fullName evidence="6">Transcriptional regulator, LysR family</fullName>
    </submittedName>
</protein>
<sequence>MDNKAPRVTLRQWAVFVAVARCETTTAAGEQLSLSQSAVSAALAELESALAQPLFDRHGRRLHLNALGRQLLPQAQALLDHADALEHATQQPSVRLRLAASSTIGNYVLPALLARFRQQIAPDSQLDVLIGNTQDVVDAVLRFDVDLGLIEGSCRGEALEIEAWMDDEMVIVAAPDHPLARGRVSHAALRGAAWLMREPGSGTRELIDSRIAATIGPLHVALELGHSEAIKRTVAAGYGISCLSRHVVDDALRDGRLAIVDSGLPRIARPLLIVRHRDKHPTRGLTQFVEALHRDVADSKKKSHEGLARSEKPCYSLTSSGALAQLVEQRTLNP</sequence>
<feature type="domain" description="HTH lysR-type" evidence="5">
    <location>
        <begin position="8"/>
        <end position="65"/>
    </location>
</feature>
<evidence type="ECO:0000313" key="6">
    <source>
        <dbReference type="EMBL" id="AEG69558.1"/>
    </source>
</evidence>
<comment type="similarity">
    <text evidence="1">Belongs to the LysR transcriptional regulatory family.</text>
</comment>
<dbReference type="RefSeq" id="WP_014617406.1">
    <property type="nucleotide sequence ID" value="NC_017574.1"/>
</dbReference>
<dbReference type="CDD" id="cd08420">
    <property type="entry name" value="PBP2_CysL_like"/>
    <property type="match status" value="1"/>
</dbReference>
<reference evidence="6 7" key="1">
    <citation type="journal article" date="2011" name="J. Bacteriol.">
        <title>Complete genome sequence of the plant pathogen Ralstonia solanacearum strain Po82.</title>
        <authorList>
            <person name="Xu J."/>
            <person name="Zheng H.J."/>
            <person name="Liu L."/>
            <person name="Pan Z.C."/>
            <person name="Prior P."/>
            <person name="Tang B."/>
            <person name="Xu J.S."/>
            <person name="Zhang H."/>
            <person name="Tian Q."/>
            <person name="Zhang L.Q."/>
            <person name="Feng J."/>
        </authorList>
    </citation>
    <scope>NUCLEOTIDE SEQUENCE [LARGE SCALE GENOMIC DNA]</scope>
    <source>
        <strain evidence="6 7">Po82</strain>
    </source>
</reference>
<evidence type="ECO:0000256" key="1">
    <source>
        <dbReference type="ARBA" id="ARBA00009437"/>
    </source>
</evidence>
<dbReference type="PANTHER" id="PTHR30126:SF94">
    <property type="entry name" value="LYSR FAMILY TRANSCRIPTIONAL REGULATOR"/>
    <property type="match status" value="1"/>
</dbReference>
<dbReference type="EMBL" id="CP002819">
    <property type="protein sequence ID" value="AEG69558.1"/>
    <property type="molecule type" value="Genomic_DNA"/>
</dbReference>
<dbReference type="KEGG" id="rsn:RSPO_c02262"/>
<accession>F6G363</accession>
<name>F6G363_RALS8</name>
<dbReference type="AlphaFoldDB" id="F6G363"/>
<dbReference type="InterPro" id="IPR005119">
    <property type="entry name" value="LysR_subst-bd"/>
</dbReference>
<dbReference type="PRINTS" id="PR00039">
    <property type="entry name" value="HTHLYSR"/>
</dbReference>
<gene>
    <name evidence="6" type="ordered locus">RSPO_c02262</name>
</gene>
<dbReference type="Gene3D" id="1.10.10.10">
    <property type="entry name" value="Winged helix-like DNA-binding domain superfamily/Winged helix DNA-binding domain"/>
    <property type="match status" value="1"/>
</dbReference>
<dbReference type="HOGENOM" id="CLU_039613_6_1_4"/>
<evidence type="ECO:0000259" key="5">
    <source>
        <dbReference type="PROSITE" id="PS50931"/>
    </source>
</evidence>
<keyword evidence="2" id="KW-0805">Transcription regulation</keyword>
<organism evidence="6 7">
    <name type="scientific">Ralstonia solanacearum (strain Po82)</name>
    <dbReference type="NCBI Taxonomy" id="1031711"/>
    <lineage>
        <taxon>Bacteria</taxon>
        <taxon>Pseudomonadati</taxon>
        <taxon>Pseudomonadota</taxon>
        <taxon>Betaproteobacteria</taxon>
        <taxon>Burkholderiales</taxon>
        <taxon>Burkholderiaceae</taxon>
        <taxon>Ralstonia</taxon>
        <taxon>Ralstonia solanacearum species complex</taxon>
    </lineage>
</organism>
<proteinExistence type="inferred from homology"/>
<dbReference type="InterPro" id="IPR036388">
    <property type="entry name" value="WH-like_DNA-bd_sf"/>
</dbReference>
<evidence type="ECO:0000256" key="2">
    <source>
        <dbReference type="ARBA" id="ARBA00023015"/>
    </source>
</evidence>
<dbReference type="Pfam" id="PF00126">
    <property type="entry name" value="HTH_1"/>
    <property type="match status" value="1"/>
</dbReference>
<dbReference type="NCBIfam" id="NF008095">
    <property type="entry name" value="PRK10837.1"/>
    <property type="match status" value="1"/>
</dbReference>
<dbReference type="PROSITE" id="PS50931">
    <property type="entry name" value="HTH_LYSR"/>
    <property type="match status" value="1"/>
</dbReference>
<dbReference type="InterPro" id="IPR036390">
    <property type="entry name" value="WH_DNA-bd_sf"/>
</dbReference>
<keyword evidence="4" id="KW-0804">Transcription</keyword>
<dbReference type="GO" id="GO:0000976">
    <property type="term" value="F:transcription cis-regulatory region binding"/>
    <property type="evidence" value="ECO:0007669"/>
    <property type="project" value="TreeGrafter"/>
</dbReference>
<dbReference type="Pfam" id="PF03466">
    <property type="entry name" value="LysR_substrate"/>
    <property type="match status" value="1"/>
</dbReference>
<evidence type="ECO:0000313" key="7">
    <source>
        <dbReference type="Proteomes" id="UP000007953"/>
    </source>
</evidence>